<gene>
    <name evidence="2" type="ORF">G3I43_00130</name>
</gene>
<dbReference type="AlphaFoldDB" id="A0A6G3SI65"/>
<protein>
    <submittedName>
        <fullName evidence="2">Uncharacterized protein</fullName>
    </submittedName>
</protein>
<sequence>MDLPDSVPGGVCTREIVEKAAPLRFLTKPTLQAAFAVASETPRWHHHVGAPGSPPQDQKAPRQQDDEQPGNSASSQHQHRHEARQAATYRQDPQLVIPFLTWGNAGLEAHCYAHQEIGMKMLINVPELATELARPRHGDLSKTCSCD</sequence>
<proteinExistence type="predicted"/>
<dbReference type="RefSeq" id="WP_164255961.1">
    <property type="nucleotide sequence ID" value="NZ_JAAGMK010000001.1"/>
</dbReference>
<accession>A0A6G3SI65</accession>
<feature type="region of interest" description="Disordered" evidence="1">
    <location>
        <begin position="40"/>
        <end position="90"/>
    </location>
</feature>
<comment type="caution">
    <text evidence="2">The sequence shown here is derived from an EMBL/GenBank/DDBJ whole genome shotgun (WGS) entry which is preliminary data.</text>
</comment>
<evidence type="ECO:0000256" key="1">
    <source>
        <dbReference type="SAM" id="MobiDB-lite"/>
    </source>
</evidence>
<reference evidence="2" key="1">
    <citation type="submission" date="2020-01" db="EMBL/GenBank/DDBJ databases">
        <title>Insect and environment-associated Actinomycetes.</title>
        <authorList>
            <person name="Currrie C."/>
            <person name="Chevrette M."/>
            <person name="Carlson C."/>
            <person name="Stubbendieck R."/>
            <person name="Wendt-Pienkowski E."/>
        </authorList>
    </citation>
    <scope>NUCLEOTIDE SEQUENCE</scope>
    <source>
        <strain evidence="2">SID505</strain>
    </source>
</reference>
<evidence type="ECO:0000313" key="2">
    <source>
        <dbReference type="EMBL" id="NEB82601.1"/>
    </source>
</evidence>
<organism evidence="2">
    <name type="scientific">Streptomyces anulatus</name>
    <name type="common">Streptomyces chrysomallus</name>
    <dbReference type="NCBI Taxonomy" id="1892"/>
    <lineage>
        <taxon>Bacteria</taxon>
        <taxon>Bacillati</taxon>
        <taxon>Actinomycetota</taxon>
        <taxon>Actinomycetes</taxon>
        <taxon>Kitasatosporales</taxon>
        <taxon>Streptomycetaceae</taxon>
        <taxon>Streptomyces</taxon>
    </lineage>
</organism>
<name>A0A6G3SI65_STRAQ</name>
<dbReference type="EMBL" id="JAAGMK010000001">
    <property type="protein sequence ID" value="NEB82601.1"/>
    <property type="molecule type" value="Genomic_DNA"/>
</dbReference>